<comment type="caution">
    <text evidence="2">The sequence shown here is derived from an EMBL/GenBank/DDBJ whole genome shotgun (WGS) entry which is preliminary data.</text>
</comment>
<gene>
    <name evidence="2" type="ORF">ODE01S_18610</name>
</gene>
<name>A0A511RMV2_9DEIN</name>
<proteinExistence type="predicted"/>
<feature type="compositionally biased region" description="Polar residues" evidence="1">
    <location>
        <begin position="1"/>
        <end position="13"/>
    </location>
</feature>
<reference evidence="2 3" key="1">
    <citation type="submission" date="2019-07" db="EMBL/GenBank/DDBJ databases">
        <title>Whole genome shotgun sequence of Oceanithermus desulfurans NBRC 100063.</title>
        <authorList>
            <person name="Hosoyama A."/>
            <person name="Uohara A."/>
            <person name="Ohji S."/>
            <person name="Ichikawa N."/>
        </authorList>
    </citation>
    <scope>NUCLEOTIDE SEQUENCE [LARGE SCALE GENOMIC DNA]</scope>
    <source>
        <strain evidence="2 3">NBRC 100063</strain>
    </source>
</reference>
<evidence type="ECO:0000313" key="2">
    <source>
        <dbReference type="EMBL" id="GEM90427.1"/>
    </source>
</evidence>
<evidence type="ECO:0000256" key="1">
    <source>
        <dbReference type="SAM" id="MobiDB-lite"/>
    </source>
</evidence>
<dbReference type="InterPro" id="IPR013078">
    <property type="entry name" value="His_Pase_superF_clade-1"/>
</dbReference>
<dbReference type="Proteomes" id="UP000321827">
    <property type="component" value="Unassembled WGS sequence"/>
</dbReference>
<sequence>MTQTGTSGAQLRTQAWMRASCPPTRPRPAAGFTMMTAGSIRPFYTPWDNALMGMLARFLDGAPPPTRLWLTRAGPVENPRGVLYSHPGRPLTPAGRDALAGLAARLEAAVTHVYAPDSLAETEAARLLAERLGAPYTLEPGLRERAWGDWEGLDFATVRRRWPADVERWKHDEAGFAPPGGESLVDVERRTRPLLERLLERHPGGDVVLVGNCTVNRVALRLALPFLPLAEGLRLEQDYAAWTELRFYGADGVLARLNG</sequence>
<dbReference type="EMBL" id="BJXN01000013">
    <property type="protein sequence ID" value="GEM90427.1"/>
    <property type="molecule type" value="Genomic_DNA"/>
</dbReference>
<organism evidence="2 3">
    <name type="scientific">Oceanithermus desulfurans NBRC 100063</name>
    <dbReference type="NCBI Taxonomy" id="1227550"/>
    <lineage>
        <taxon>Bacteria</taxon>
        <taxon>Thermotogati</taxon>
        <taxon>Deinococcota</taxon>
        <taxon>Deinococci</taxon>
        <taxon>Thermales</taxon>
        <taxon>Thermaceae</taxon>
        <taxon>Oceanithermus</taxon>
    </lineage>
</organism>
<dbReference type="AlphaFoldDB" id="A0A511RMV2"/>
<accession>A0A511RMV2</accession>
<dbReference type="Pfam" id="PF00300">
    <property type="entry name" value="His_Phos_1"/>
    <property type="match status" value="1"/>
</dbReference>
<dbReference type="InterPro" id="IPR029033">
    <property type="entry name" value="His_PPase_superfam"/>
</dbReference>
<protein>
    <submittedName>
        <fullName evidence="2">Phosphoglycerate mutase</fullName>
    </submittedName>
</protein>
<dbReference type="Gene3D" id="3.40.50.1240">
    <property type="entry name" value="Phosphoglycerate mutase-like"/>
    <property type="match status" value="1"/>
</dbReference>
<evidence type="ECO:0000313" key="3">
    <source>
        <dbReference type="Proteomes" id="UP000321827"/>
    </source>
</evidence>
<feature type="region of interest" description="Disordered" evidence="1">
    <location>
        <begin position="1"/>
        <end position="28"/>
    </location>
</feature>
<dbReference type="SUPFAM" id="SSF53254">
    <property type="entry name" value="Phosphoglycerate mutase-like"/>
    <property type="match status" value="1"/>
</dbReference>